<keyword evidence="2" id="KW-1133">Transmembrane helix</keyword>
<keyword evidence="2" id="KW-0472">Membrane</keyword>
<name>A0ABM3FKH0_NEOLC</name>
<evidence type="ECO:0000256" key="2">
    <source>
        <dbReference type="SAM" id="Phobius"/>
    </source>
</evidence>
<dbReference type="GeneID" id="107216950"/>
<proteinExistence type="predicted"/>
<keyword evidence="3" id="KW-1185">Reference proteome</keyword>
<feature type="compositionally biased region" description="Acidic residues" evidence="1">
    <location>
        <begin position="190"/>
        <end position="202"/>
    </location>
</feature>
<feature type="transmembrane region" description="Helical" evidence="2">
    <location>
        <begin position="240"/>
        <end position="262"/>
    </location>
</feature>
<accession>A0ABM3FKH0</accession>
<dbReference type="SUPFAM" id="SSF52540">
    <property type="entry name" value="P-loop containing nucleoside triphosphate hydrolases"/>
    <property type="match status" value="1"/>
</dbReference>
<reference evidence="4" key="1">
    <citation type="submission" date="2025-08" db="UniProtKB">
        <authorList>
            <consortium name="RefSeq"/>
        </authorList>
    </citation>
    <scope>IDENTIFICATION</scope>
    <source>
        <tissue evidence="4">Thorax and Abdomen</tissue>
    </source>
</reference>
<feature type="region of interest" description="Disordered" evidence="1">
    <location>
        <begin position="179"/>
        <end position="205"/>
    </location>
</feature>
<dbReference type="Gene3D" id="3.40.50.300">
    <property type="entry name" value="P-loop containing nucleotide triphosphate hydrolases"/>
    <property type="match status" value="1"/>
</dbReference>
<keyword evidence="2" id="KW-0812">Transmembrane</keyword>
<evidence type="ECO:0000256" key="1">
    <source>
        <dbReference type="SAM" id="MobiDB-lite"/>
    </source>
</evidence>
<evidence type="ECO:0000313" key="3">
    <source>
        <dbReference type="Proteomes" id="UP000829291"/>
    </source>
</evidence>
<sequence>MQAGVFRPRISEEAFQILLDVMESNFAALRLPADTNQSTKNSSKRRKLPALTQQRSCGQNCVLAAYCYAPIIDQSFLRFAHLATSGSREEFGAVFQVILPLPRTVKSITSRATMRINKPLDESQEPMEIEEISYTEPSIPVVILDPSAIKTEKLDEEETEPSNVRPKIILRESKLSNIREGPSTGREAAEVEEVAEAEEPEAEGLTRSDAYQRTKSTLRSLVRSKEVAATETQGRKTRFYYFWQTTFFVLFPIALIVAGVTISRDESYDLDCVQRFDPAETIRELENRVFGQAKAVQELGIQLTTLESSRFKIVVLIGGTGIGKSYAAHIISENFPARRNVFHYIPRLQPMERYAWELLSDCGCNLIVIENLSNRDIADASDFAARLASRVAQGNYCLLILQVINVDEIHDDLKHTVDLARSTKEIQDYYKSKNLNVNVVTFEPLSSDDVDRCIAEAAKERKLTLSDDEIRRVRLGLEIAGSGCKGAYAKVQLFDKKIDV</sequence>
<dbReference type="Proteomes" id="UP000829291">
    <property type="component" value="Chromosome 2"/>
</dbReference>
<evidence type="ECO:0000313" key="4">
    <source>
        <dbReference type="RefSeq" id="XP_046588515.1"/>
    </source>
</evidence>
<dbReference type="InterPro" id="IPR027417">
    <property type="entry name" value="P-loop_NTPase"/>
</dbReference>
<dbReference type="RefSeq" id="XP_046588515.1">
    <property type="nucleotide sequence ID" value="XM_046732559.1"/>
</dbReference>
<organism evidence="3 4">
    <name type="scientific">Neodiprion lecontei</name>
    <name type="common">Redheaded pine sawfly</name>
    <dbReference type="NCBI Taxonomy" id="441921"/>
    <lineage>
        <taxon>Eukaryota</taxon>
        <taxon>Metazoa</taxon>
        <taxon>Ecdysozoa</taxon>
        <taxon>Arthropoda</taxon>
        <taxon>Hexapoda</taxon>
        <taxon>Insecta</taxon>
        <taxon>Pterygota</taxon>
        <taxon>Neoptera</taxon>
        <taxon>Endopterygota</taxon>
        <taxon>Hymenoptera</taxon>
        <taxon>Tenthredinoidea</taxon>
        <taxon>Diprionidae</taxon>
        <taxon>Diprioninae</taxon>
        <taxon>Neodiprion</taxon>
    </lineage>
</organism>
<gene>
    <name evidence="4" type="primary">LOC107216950</name>
</gene>
<protein>
    <submittedName>
        <fullName evidence="4">Uncharacterized protein LOC107216950 isoform X1</fullName>
    </submittedName>
</protein>